<dbReference type="OrthoDB" id="5087107at2759"/>
<organism evidence="2 3">
    <name type="scientific">Fusarium irregulare</name>
    <dbReference type="NCBI Taxonomy" id="2494466"/>
    <lineage>
        <taxon>Eukaryota</taxon>
        <taxon>Fungi</taxon>
        <taxon>Dikarya</taxon>
        <taxon>Ascomycota</taxon>
        <taxon>Pezizomycotina</taxon>
        <taxon>Sordariomycetes</taxon>
        <taxon>Hypocreomycetidae</taxon>
        <taxon>Hypocreales</taxon>
        <taxon>Nectriaceae</taxon>
        <taxon>Fusarium</taxon>
        <taxon>Fusarium incarnatum-equiseti species complex</taxon>
    </lineage>
</organism>
<dbReference type="EMBL" id="JAPDHF010000002">
    <property type="protein sequence ID" value="KAJ4022713.1"/>
    <property type="molecule type" value="Genomic_DNA"/>
</dbReference>
<evidence type="ECO:0000313" key="2">
    <source>
        <dbReference type="EMBL" id="KAJ4022713.1"/>
    </source>
</evidence>
<feature type="transmembrane region" description="Helical" evidence="1">
    <location>
        <begin position="186"/>
        <end position="205"/>
    </location>
</feature>
<keyword evidence="1" id="KW-0812">Transmembrane</keyword>
<name>A0A9W8UFG8_9HYPO</name>
<dbReference type="Proteomes" id="UP001152130">
    <property type="component" value="Unassembled WGS sequence"/>
</dbReference>
<feature type="transmembrane region" description="Helical" evidence="1">
    <location>
        <begin position="81"/>
        <end position="102"/>
    </location>
</feature>
<evidence type="ECO:0000313" key="3">
    <source>
        <dbReference type="Proteomes" id="UP001152130"/>
    </source>
</evidence>
<dbReference type="PANTHER" id="PTHR35394:SF5">
    <property type="entry name" value="DUF3176 DOMAIN-CONTAINING PROTEIN"/>
    <property type="match status" value="1"/>
</dbReference>
<accession>A0A9W8UFG8</accession>
<proteinExistence type="predicted"/>
<reference evidence="2" key="1">
    <citation type="submission" date="2022-10" db="EMBL/GenBank/DDBJ databases">
        <title>Fusarium specimens isolated from Avocado Roots.</title>
        <authorList>
            <person name="Stajich J."/>
            <person name="Roper C."/>
            <person name="Heimlech-Rivalta G."/>
        </authorList>
    </citation>
    <scope>NUCLEOTIDE SEQUENCE</scope>
    <source>
        <strain evidence="2">CF00143</strain>
    </source>
</reference>
<dbReference type="AlphaFoldDB" id="A0A9W8UFG8"/>
<dbReference type="Pfam" id="PF11374">
    <property type="entry name" value="DUF3176"/>
    <property type="match status" value="1"/>
</dbReference>
<protein>
    <submittedName>
        <fullName evidence="2">Uncharacterized protein</fullName>
    </submittedName>
</protein>
<evidence type="ECO:0000256" key="1">
    <source>
        <dbReference type="SAM" id="Phobius"/>
    </source>
</evidence>
<sequence>MPLDKRVHSSQHDLYLEPGIQSYTRPTTSNFVSKESGTVNERQALNHTGSGIVIQQIDSDNDNNTSTFNCKGALSGICLSWAFEFTLLLIAVAVFAGILVILKKYNNKEVPDWENLGITLNTLISILATALRAIISLIAYELLAQTKWDWISVSFRPLPQLQLFDNASRGVYGSLRLLPIVAHRQPVALGAAVLAILSLGIGSFTQQSVQTYQRRVSVPAERGSATITVSKTANAYSLLNLSPASIRHGFEEYRGDLSIKTLTAIHDSLVNIYNDSNIGSLFTCSSGNCTFPKFANSPTDQEKDKMSYASLGMCSQCVDVHDFVEGPESIVDKNIDENNGTFARYSLPISRFHWEEVPMRLDFGREFMIQDTYMTVGGMNNVTWTRRVASLEFINAARWSVANFSVFTTPNEPCTEYNTPCPYPNGHPTEYVAAACTLYPCLKYYTATIVNSRLSEKVVKEVPLRPQKPGPLWYGQLMSVNLTWSAVQYPCYDNGMLYTSNNMSSGPDNVLIHTANWANESIDEPAQYINIKPPSACIFNIPGPVMKRFHYEFNKTFNAGCIRNKFNLLDCRNEDMRRYAAFLTGFHRGNDTSVDTIRENVASLAMRLTSEMRQREESEYAEFFKDIQGVAWENQVSIRIVWVWLVFPGALLLLCGILLLWVIAREIVLGRVSIWKSSILPLVLKDYPGTGTMGLQELEEVSKTLEVKLERRNPEM</sequence>
<keyword evidence="1" id="KW-0472">Membrane</keyword>
<dbReference type="PANTHER" id="PTHR35394">
    <property type="entry name" value="DUF3176 DOMAIN-CONTAINING PROTEIN"/>
    <property type="match status" value="1"/>
</dbReference>
<dbReference type="InterPro" id="IPR021514">
    <property type="entry name" value="DUF3176"/>
</dbReference>
<keyword evidence="3" id="KW-1185">Reference proteome</keyword>
<feature type="transmembrane region" description="Helical" evidence="1">
    <location>
        <begin position="122"/>
        <end position="143"/>
    </location>
</feature>
<gene>
    <name evidence="2" type="ORF">NW766_001760</name>
</gene>
<feature type="transmembrane region" description="Helical" evidence="1">
    <location>
        <begin position="641"/>
        <end position="664"/>
    </location>
</feature>
<comment type="caution">
    <text evidence="2">The sequence shown here is derived from an EMBL/GenBank/DDBJ whole genome shotgun (WGS) entry which is preliminary data.</text>
</comment>
<keyword evidence="1" id="KW-1133">Transmembrane helix</keyword>